<evidence type="ECO:0000313" key="8">
    <source>
        <dbReference type="Proteomes" id="UP000037697"/>
    </source>
</evidence>
<evidence type="ECO:0000313" key="7">
    <source>
        <dbReference type="EMBL" id="WAT93017.1"/>
    </source>
</evidence>
<dbReference type="EMBL" id="JABCLD010001111">
    <property type="protein sequence ID" value="NMU26143.1"/>
    <property type="molecule type" value="Genomic_DNA"/>
</dbReference>
<sequence length="189" mass="20885">MKKIAIIGLSVLLSACVSETYITDVTSESYREDYKSDAVSKPIMASESAVVEQDVKPEVVKMTAKPEEKKVVKLTPKEQVKPVKIVPPSKKQAGIQRFGYTIQVVAVGSQAKVDQFANKLPQNGQPIWENYKVVNGTKWFSVLYGDYATSAEAQQAISTLPTQFQQLKPFVKSIDAIKNSSFPTLNKLN</sequence>
<feature type="domain" description="SPOR" evidence="1">
    <location>
        <begin position="94"/>
        <end position="174"/>
    </location>
</feature>
<dbReference type="EMBL" id="LIRS01000067">
    <property type="protein sequence ID" value="KOY32372.1"/>
    <property type="molecule type" value="Genomic_DNA"/>
</dbReference>
<evidence type="ECO:0000313" key="3">
    <source>
        <dbReference type="EMBL" id="KOY32372.1"/>
    </source>
</evidence>
<evidence type="ECO:0000313" key="9">
    <source>
        <dbReference type="Proteomes" id="UP000191946"/>
    </source>
</evidence>
<dbReference type="PROSITE" id="PS51724">
    <property type="entry name" value="SPOR"/>
    <property type="match status" value="1"/>
</dbReference>
<dbReference type="EMBL" id="DACQKT010000002">
    <property type="protein sequence ID" value="HAS6676446.1"/>
    <property type="molecule type" value="Genomic_DNA"/>
</dbReference>
<reference evidence="6 10" key="4">
    <citation type="submission" date="2018-12" db="EMBL/GenBank/DDBJ databases">
        <title>Genomic insights into the evolutionary origins and pathogenicity of five Vibrio parahaemolyticus strains isolated from the shrimp with acute hepatopancreatic necrosis disease (AHPND).</title>
        <authorList>
            <person name="Yang Q."/>
            <person name="Dong X."/>
            <person name="Xie G."/>
            <person name="Fu S."/>
            <person name="Zou P."/>
            <person name="Sun J."/>
            <person name="Wang Y."/>
            <person name="Huang J."/>
        </authorList>
    </citation>
    <scope>NUCLEOTIDE SEQUENCE [LARGE SCALE GENOMIC DNA]</scope>
    <source>
        <strain evidence="6 10">20160303005-1</strain>
    </source>
</reference>
<name>A0A072FBZ7_VIBPH</name>
<dbReference type="InterPro" id="IPR036680">
    <property type="entry name" value="SPOR-like_sf"/>
</dbReference>
<reference evidence="4 11" key="6">
    <citation type="submission" date="2020-04" db="EMBL/GenBank/DDBJ databases">
        <title>Whole-genome sequencing of Vibrio spp. from China reveals different genetic environments of blaCTX-M-14 among diverse lineages.</title>
        <authorList>
            <person name="Zheng Z."/>
            <person name="Ye L."/>
            <person name="Chen S."/>
        </authorList>
    </citation>
    <scope>NUCLEOTIDE SEQUENCE [LARGE SCALE GENOMIC DNA]</scope>
    <source>
        <strain evidence="4 11">Vb0574</strain>
    </source>
</reference>
<evidence type="ECO:0000313" key="11">
    <source>
        <dbReference type="Proteomes" id="UP000555836"/>
    </source>
</evidence>
<dbReference type="OrthoDB" id="6189369at2"/>
<dbReference type="SUPFAM" id="SSF110997">
    <property type="entry name" value="Sporulation related repeat"/>
    <property type="match status" value="1"/>
</dbReference>
<protein>
    <submittedName>
        <fullName evidence="3">Cytochrome C biogenesis protein CcdA</fullName>
    </submittedName>
    <submittedName>
        <fullName evidence="4">SPOR domain-containing protein</fullName>
    </submittedName>
</protein>
<dbReference type="EMBL" id="CP034299">
    <property type="protein sequence ID" value="QHH12473.1"/>
    <property type="molecule type" value="Genomic_DNA"/>
</dbReference>
<reference evidence="2" key="5">
    <citation type="submission" date="2019-12" db="EMBL/GenBank/DDBJ databases">
        <authorList>
            <consortium name="NCBI Pathogen Detection Project"/>
        </authorList>
    </citation>
    <scope>NUCLEOTIDE SEQUENCE</scope>
    <source>
        <strain evidence="2">1930</strain>
    </source>
</reference>
<dbReference type="Proteomes" id="UP000191946">
    <property type="component" value="Unassembled WGS sequence"/>
</dbReference>
<dbReference type="Gene3D" id="3.30.70.1070">
    <property type="entry name" value="Sporulation related repeat"/>
    <property type="match status" value="1"/>
</dbReference>
<dbReference type="Proteomes" id="UP000464718">
    <property type="component" value="Chromosome ii"/>
</dbReference>
<dbReference type="Proteomes" id="UP000856022">
    <property type="component" value="Unassembled WGS sequence"/>
</dbReference>
<dbReference type="Proteomes" id="UP000037697">
    <property type="component" value="Unassembled WGS sequence"/>
</dbReference>
<dbReference type="EMBL" id="CP114195">
    <property type="protein sequence ID" value="WAT93017.1"/>
    <property type="molecule type" value="Genomic_DNA"/>
</dbReference>
<gene>
    <name evidence="3" type="ORF">ACX05_09165</name>
    <name evidence="5" type="ORF">AKG60_12800</name>
    <name evidence="6" type="ORF">EHC69_24725</name>
    <name evidence="4" type="ORF">HKB21_10930</name>
    <name evidence="2" type="ORF">I7278_06460</name>
    <name evidence="7" type="ORF">O1Q84_18610</name>
</gene>
<evidence type="ECO:0000313" key="6">
    <source>
        <dbReference type="EMBL" id="QHH12473.1"/>
    </source>
</evidence>
<dbReference type="EMBL" id="LHQV01000015">
    <property type="protein sequence ID" value="OQJ98899.1"/>
    <property type="molecule type" value="Genomic_DNA"/>
</dbReference>
<evidence type="ECO:0000313" key="2">
    <source>
        <dbReference type="EMBL" id="HAS6676446.1"/>
    </source>
</evidence>
<evidence type="ECO:0000313" key="5">
    <source>
        <dbReference type="EMBL" id="OQJ98899.1"/>
    </source>
</evidence>
<proteinExistence type="predicted"/>
<reference evidence="3 8" key="1">
    <citation type="submission" date="2015-07" db="EMBL/GenBank/DDBJ databases">
        <title>Foodborne Vibrio parahaemolyticus Isolates.</title>
        <authorList>
            <person name="Ronholm J."/>
            <person name="Petronella N."/>
            <person name="Kenwell R."/>
            <person name="Banerjee S."/>
        </authorList>
    </citation>
    <scope>NUCLEOTIDE SEQUENCE [LARGE SCALE GENOMIC DNA]</scope>
    <source>
        <strain evidence="3 8">HS-06-05</strain>
    </source>
</reference>
<keyword evidence="9" id="KW-1185">Reference proteome</keyword>
<dbReference type="PROSITE" id="PS51257">
    <property type="entry name" value="PROKAR_LIPOPROTEIN"/>
    <property type="match status" value="1"/>
</dbReference>
<reference evidence="5 9" key="2">
    <citation type="submission" date="2015-08" db="EMBL/GenBank/DDBJ databases">
        <title>Draft Genome Sequences of Vibrio parahaemolyticus Strains.</title>
        <authorList>
            <person name="Gonzalez-Escalona N."/>
            <person name="DePaola A."/>
        </authorList>
    </citation>
    <scope>NUCLEOTIDE SEQUENCE [LARGE SCALE GENOMIC DNA]</scope>
    <source>
        <strain evidence="5 9">CFSAN001621</strain>
    </source>
</reference>
<accession>A0A072FBZ7</accession>
<evidence type="ECO:0000313" key="10">
    <source>
        <dbReference type="Proteomes" id="UP000464718"/>
    </source>
</evidence>
<evidence type="ECO:0000259" key="1">
    <source>
        <dbReference type="PROSITE" id="PS51724"/>
    </source>
</evidence>
<dbReference type="Pfam" id="PF05036">
    <property type="entry name" value="SPOR"/>
    <property type="match status" value="1"/>
</dbReference>
<evidence type="ECO:0000313" key="4">
    <source>
        <dbReference type="EMBL" id="NMU26143.1"/>
    </source>
</evidence>
<dbReference type="InterPro" id="IPR007730">
    <property type="entry name" value="SPOR-like_dom"/>
</dbReference>
<dbReference type="Proteomes" id="UP000555836">
    <property type="component" value="Unassembled WGS sequence"/>
</dbReference>
<reference evidence="2" key="3">
    <citation type="journal article" date="2018" name="Genome Biol.">
        <title>SKESA: strategic k-mer extension for scrupulous assemblies.</title>
        <authorList>
            <person name="Souvorov A."/>
            <person name="Agarwala R."/>
            <person name="Lipman D.J."/>
        </authorList>
    </citation>
    <scope>NUCLEOTIDE SEQUENCE</scope>
    <source>
        <strain evidence="2">1930</strain>
    </source>
</reference>
<dbReference type="GeneID" id="1191574"/>
<organism evidence="4 11">
    <name type="scientific">Vibrio parahaemolyticus</name>
    <dbReference type="NCBI Taxonomy" id="670"/>
    <lineage>
        <taxon>Bacteria</taxon>
        <taxon>Pseudomonadati</taxon>
        <taxon>Pseudomonadota</taxon>
        <taxon>Gammaproteobacteria</taxon>
        <taxon>Vibrionales</taxon>
        <taxon>Vibrionaceae</taxon>
        <taxon>Vibrio</taxon>
    </lineage>
</organism>
<dbReference type="RefSeq" id="WP_005455347.1">
    <property type="nucleotide sequence ID" value="NZ_CAJDZF010000001.1"/>
</dbReference>
<dbReference type="GO" id="GO:0042834">
    <property type="term" value="F:peptidoglycan binding"/>
    <property type="evidence" value="ECO:0007669"/>
    <property type="project" value="InterPro"/>
</dbReference>
<dbReference type="OMA" id="WENYKVV"/>
<dbReference type="AlphaFoldDB" id="A0A072FBZ7"/>
<dbReference type="Proteomes" id="UP001156560">
    <property type="component" value="Chromosome 2"/>
</dbReference>
<reference evidence="7" key="7">
    <citation type="submission" date="2022-12" db="EMBL/GenBank/DDBJ databases">
        <title>Vibrio parahaemolyticus become highly virulent by producing novel Tc toxins.</title>
        <authorList>
            <person name="Yang F."/>
            <person name="You Y."/>
            <person name="Lai Q."/>
            <person name="Xu L."/>
            <person name="Li F."/>
        </authorList>
    </citation>
    <scope>NUCLEOTIDE SEQUENCE</scope>
    <source>
        <strain evidence="7">Vp-HL-202005</strain>
    </source>
</reference>